<dbReference type="GO" id="GO:0016887">
    <property type="term" value="F:ATP hydrolysis activity"/>
    <property type="evidence" value="ECO:0007669"/>
    <property type="project" value="InterPro"/>
</dbReference>
<organism evidence="2 3">
    <name type="scientific">Botrimarina colliarenosi</name>
    <dbReference type="NCBI Taxonomy" id="2528001"/>
    <lineage>
        <taxon>Bacteria</taxon>
        <taxon>Pseudomonadati</taxon>
        <taxon>Planctomycetota</taxon>
        <taxon>Planctomycetia</taxon>
        <taxon>Pirellulales</taxon>
        <taxon>Lacipirellulaceae</taxon>
        <taxon>Botrimarina</taxon>
    </lineage>
</organism>
<dbReference type="Proteomes" id="UP000317421">
    <property type="component" value="Unassembled WGS sequence"/>
</dbReference>
<name>A0A5C6A5C8_9BACT</name>
<gene>
    <name evidence="2" type="ORF">Pla108_33250</name>
</gene>
<dbReference type="RefSeq" id="WP_146446039.1">
    <property type="nucleotide sequence ID" value="NZ_SJPR01000005.1"/>
</dbReference>
<accession>A0A5C6A5C8</accession>
<dbReference type="PANTHER" id="PTHR43581:SF4">
    <property type="entry name" value="ATP_GTP PHOSPHATASE"/>
    <property type="match status" value="1"/>
</dbReference>
<proteinExistence type="predicted"/>
<dbReference type="OrthoDB" id="308933at2"/>
<feature type="domain" description="ATPase AAA-type core" evidence="1">
    <location>
        <begin position="141"/>
        <end position="323"/>
    </location>
</feature>
<evidence type="ECO:0000259" key="1">
    <source>
        <dbReference type="Pfam" id="PF13304"/>
    </source>
</evidence>
<dbReference type="AlphaFoldDB" id="A0A5C6A5C8"/>
<dbReference type="InterPro" id="IPR027417">
    <property type="entry name" value="P-loop_NTPase"/>
</dbReference>
<keyword evidence="3" id="KW-1185">Reference proteome</keyword>
<protein>
    <recommendedName>
        <fullName evidence="1">ATPase AAA-type core domain-containing protein</fullName>
    </recommendedName>
</protein>
<dbReference type="PANTHER" id="PTHR43581">
    <property type="entry name" value="ATP/GTP PHOSPHATASE"/>
    <property type="match status" value="1"/>
</dbReference>
<dbReference type="Gene3D" id="3.40.50.300">
    <property type="entry name" value="P-loop containing nucleotide triphosphate hydrolases"/>
    <property type="match status" value="1"/>
</dbReference>
<dbReference type="EMBL" id="SJPR01000005">
    <property type="protein sequence ID" value="TWT95182.1"/>
    <property type="molecule type" value="Genomic_DNA"/>
</dbReference>
<evidence type="ECO:0000313" key="3">
    <source>
        <dbReference type="Proteomes" id="UP000317421"/>
    </source>
</evidence>
<reference evidence="2 3" key="1">
    <citation type="submission" date="2019-02" db="EMBL/GenBank/DDBJ databases">
        <title>Deep-cultivation of Planctomycetes and their phenomic and genomic characterization uncovers novel biology.</title>
        <authorList>
            <person name="Wiegand S."/>
            <person name="Jogler M."/>
            <person name="Boedeker C."/>
            <person name="Pinto D."/>
            <person name="Vollmers J."/>
            <person name="Rivas-Marin E."/>
            <person name="Kohn T."/>
            <person name="Peeters S.H."/>
            <person name="Heuer A."/>
            <person name="Rast P."/>
            <person name="Oberbeckmann S."/>
            <person name="Bunk B."/>
            <person name="Jeske O."/>
            <person name="Meyerdierks A."/>
            <person name="Storesund J.E."/>
            <person name="Kallscheuer N."/>
            <person name="Luecker S."/>
            <person name="Lage O.M."/>
            <person name="Pohl T."/>
            <person name="Merkel B.J."/>
            <person name="Hornburger P."/>
            <person name="Mueller R.-W."/>
            <person name="Bruemmer F."/>
            <person name="Labrenz M."/>
            <person name="Spormann A.M."/>
            <person name="Op Den Camp H."/>
            <person name="Overmann J."/>
            <person name="Amann R."/>
            <person name="Jetten M.S.M."/>
            <person name="Mascher T."/>
            <person name="Medema M.H."/>
            <person name="Devos D.P."/>
            <person name="Kaster A.-K."/>
            <person name="Ovreas L."/>
            <person name="Rohde M."/>
            <person name="Galperin M.Y."/>
            <person name="Jogler C."/>
        </authorList>
    </citation>
    <scope>NUCLEOTIDE SEQUENCE [LARGE SCALE GENOMIC DNA]</scope>
    <source>
        <strain evidence="2 3">Pla108</strain>
    </source>
</reference>
<comment type="caution">
    <text evidence="2">The sequence shown here is derived from an EMBL/GenBank/DDBJ whole genome shotgun (WGS) entry which is preliminary data.</text>
</comment>
<evidence type="ECO:0000313" key="2">
    <source>
        <dbReference type="EMBL" id="TWT95182.1"/>
    </source>
</evidence>
<dbReference type="Pfam" id="PF13304">
    <property type="entry name" value="AAA_21"/>
    <property type="match status" value="1"/>
</dbReference>
<dbReference type="SUPFAM" id="SSF52540">
    <property type="entry name" value="P-loop containing nucleoside triphosphate hydrolases"/>
    <property type="match status" value="1"/>
</dbReference>
<sequence>MIASAYYVDSYSCFRNAAIGFDSFTPITVIIGKNNSGKSKLLDFAQELCANTIDTAKHRTNGTATLDEQGLKSIFREGTSGGELGSYEDHWSGHGSKLIGCKVQWQSDTAGKIDITVPQDYHHGNKNIQMAREKYIAGALRRATTPLSNKTFRRILADRDIRAEPASYETNISADGTGSTNTIRRILTSSELDESLVRSTLLNGMQTVFGSDADFTRIEIKQHDGEDGDTKLREVFFEEPGKGLVPLGQSGSGLKTVLLVLLNLLVIPTVEKRDPSKYVFALEELENNLHPSLLRRLFDFITDFVSQQKCSLLITTHSSVALDYFGTCNDAQIIRVFHDGSSATASRVLAHFDRVGLIAELGAKPSDLLQANGVIWVEGPSDRIYINRMIELYSDGELREGRDYQCAYYGGSLLARVEFCDPESESAELSNLLRLNNHVAIICDGDRTASSGRRSRIKPRVEKIKEQLATIPNSYIWITDAKEIECYIPSQVWNTIYKKKGLPDPRVHDSFPDGPSGDDHYVFREISKTSFNKFDFSLKSAPKLTKELLEGKFDIEAAMNDLIKCIRKWNE</sequence>
<dbReference type="InterPro" id="IPR003959">
    <property type="entry name" value="ATPase_AAA_core"/>
</dbReference>
<dbReference type="GO" id="GO:0005524">
    <property type="term" value="F:ATP binding"/>
    <property type="evidence" value="ECO:0007669"/>
    <property type="project" value="InterPro"/>
</dbReference>
<dbReference type="InterPro" id="IPR051396">
    <property type="entry name" value="Bact_Antivir_Def_Nuclease"/>
</dbReference>